<dbReference type="AlphaFoldDB" id="A0A0U3GTR1"/>
<dbReference type="Proteomes" id="UP000065473">
    <property type="component" value="Chromosome"/>
</dbReference>
<accession>A0A0U3GTR1</accession>
<dbReference type="Pfam" id="PF01988">
    <property type="entry name" value="VIT1"/>
    <property type="match status" value="1"/>
</dbReference>
<proteinExistence type="predicted"/>
<organism evidence="7 8">
    <name type="scientific">Sulfolobus acidocaldarius</name>
    <dbReference type="NCBI Taxonomy" id="2285"/>
    <lineage>
        <taxon>Archaea</taxon>
        <taxon>Thermoproteota</taxon>
        <taxon>Thermoprotei</taxon>
        <taxon>Sulfolobales</taxon>
        <taxon>Sulfolobaceae</taxon>
        <taxon>Sulfolobus</taxon>
    </lineage>
</organism>
<feature type="transmembrane region" description="Helical" evidence="5">
    <location>
        <begin position="156"/>
        <end position="179"/>
    </location>
</feature>
<evidence type="ECO:0000256" key="1">
    <source>
        <dbReference type="ARBA" id="ARBA00004127"/>
    </source>
</evidence>
<comment type="subcellular location">
    <subcellularLocation>
        <location evidence="1">Endomembrane system</location>
        <topology evidence="1">Multi-pass membrane protein</topology>
    </subcellularLocation>
</comment>
<keyword evidence="4 5" id="KW-0472">Membrane</keyword>
<evidence type="ECO:0000313" key="8">
    <source>
        <dbReference type="Proteomes" id="UP000060043"/>
    </source>
</evidence>
<evidence type="ECO:0000256" key="3">
    <source>
        <dbReference type="ARBA" id="ARBA00022989"/>
    </source>
</evidence>
<dbReference type="OrthoDB" id="42847at2157"/>
<dbReference type="STRING" id="1435377.SUSAZ_01405"/>
<feature type="transmembrane region" description="Helical" evidence="5">
    <location>
        <begin position="227"/>
        <end position="244"/>
    </location>
</feature>
<keyword evidence="3 5" id="KW-1133">Transmembrane helix</keyword>
<gene>
    <name evidence="6" type="ORF">ATY89_04890</name>
    <name evidence="7" type="ORF">ATZ20_07915</name>
</gene>
<evidence type="ECO:0000256" key="4">
    <source>
        <dbReference type="ARBA" id="ARBA00023136"/>
    </source>
</evidence>
<dbReference type="GO" id="GO:0005384">
    <property type="term" value="F:manganese ion transmembrane transporter activity"/>
    <property type="evidence" value="ECO:0007669"/>
    <property type="project" value="InterPro"/>
</dbReference>
<dbReference type="PANTHER" id="PTHR31851">
    <property type="entry name" value="FE(2+)/MN(2+) TRANSPORTER PCL1"/>
    <property type="match status" value="1"/>
</dbReference>
<keyword evidence="2 5" id="KW-0812">Transmembrane</keyword>
<evidence type="ECO:0000313" key="6">
    <source>
        <dbReference type="EMBL" id="ALU29344.1"/>
    </source>
</evidence>
<name>A0A0U3GTR1_9CREN</name>
<dbReference type="EMBL" id="CP013694">
    <property type="protein sequence ID" value="ALU29344.1"/>
    <property type="molecule type" value="Genomic_DNA"/>
</dbReference>
<dbReference type="InterPro" id="IPR008217">
    <property type="entry name" value="Ccc1_fam"/>
</dbReference>
<dbReference type="EMBL" id="CP013695">
    <property type="protein sequence ID" value="ALU32073.1"/>
    <property type="molecule type" value="Genomic_DNA"/>
</dbReference>
<feature type="transmembrane region" description="Helical" evidence="5">
    <location>
        <begin position="185"/>
        <end position="206"/>
    </location>
</feature>
<dbReference type="OMA" id="SRIGWLR"/>
<evidence type="ECO:0000256" key="5">
    <source>
        <dbReference type="SAM" id="Phobius"/>
    </source>
</evidence>
<evidence type="ECO:0000256" key="2">
    <source>
        <dbReference type="ARBA" id="ARBA00022692"/>
    </source>
</evidence>
<evidence type="ECO:0000313" key="9">
    <source>
        <dbReference type="Proteomes" id="UP000065473"/>
    </source>
</evidence>
<dbReference type="GO" id="GO:0012505">
    <property type="term" value="C:endomembrane system"/>
    <property type="evidence" value="ECO:0007669"/>
    <property type="project" value="UniProtKB-SubCell"/>
</dbReference>
<reference evidence="8 9" key="1">
    <citation type="submission" date="2015-12" db="EMBL/GenBank/DDBJ databases">
        <title>A stable core within a dynamic pangenome in Sulfolobus acidocaldarius.</title>
        <authorList>
            <person name="Anderson R."/>
            <person name="Kouris A."/>
            <person name="Seward C."/>
            <person name="Campbell K."/>
            <person name="Whitaker R."/>
        </authorList>
    </citation>
    <scope>NUCLEOTIDE SEQUENCE [LARGE SCALE GENOMIC DNA]</scope>
    <source>
        <strain evidence="6 9">GG12-C01-09</strain>
        <strain evidence="7 8">NG05B_CO5_07</strain>
    </source>
</reference>
<dbReference type="PaxDb" id="1435377-SUSAZ_01405"/>
<sequence length="252" mass="28018">MQSLTMNIMEEPIVHNTHEADIFRTKVFGIQDGLIGVGALISGASGYSHDPLIVLVTGLLATIAQAFSMGVGEYISTRVRSQIIENEIKKEKFEIENYPEKEKEELKSFYMQKGLTESEAEKIANKIMTNKYVVLQEMLIHELKMTPEEFESPVKLGFLMSFYLIVGGIIPLIPFILGMFFSIPFLYLVVSSMAVILVTLAIFGVLSTKYTGLSKSRGAFEQIGTGLIALIGSYFAGMIISYFIPLPQHLVI</sequence>
<dbReference type="GO" id="GO:0030026">
    <property type="term" value="P:intracellular manganese ion homeostasis"/>
    <property type="evidence" value="ECO:0007669"/>
    <property type="project" value="InterPro"/>
</dbReference>
<evidence type="ECO:0000313" key="7">
    <source>
        <dbReference type="EMBL" id="ALU32073.1"/>
    </source>
</evidence>
<protein>
    <submittedName>
        <fullName evidence="7">Uncharacterized protein</fullName>
    </submittedName>
</protein>
<dbReference type="Proteomes" id="UP000060043">
    <property type="component" value="Chromosome"/>
</dbReference>